<dbReference type="OMA" id="QWRHLFR"/>
<proteinExistence type="predicted"/>
<dbReference type="Pfam" id="PF20263">
    <property type="entry name" value="LYRM2-like"/>
    <property type="match status" value="1"/>
</dbReference>
<dbReference type="OrthoDB" id="5521299at2759"/>
<evidence type="ECO:0000313" key="4">
    <source>
        <dbReference type="Proteomes" id="UP000028524"/>
    </source>
</evidence>
<protein>
    <recommendedName>
        <fullName evidence="2">LYR motif-containing protein Cup1-like N-terminal domain-containing protein</fullName>
    </recommendedName>
</protein>
<dbReference type="InParanoid" id="A0A084Q7S4"/>
<dbReference type="EMBL" id="KL661946">
    <property type="protein sequence ID" value="KFA60009.1"/>
    <property type="molecule type" value="Genomic_DNA"/>
</dbReference>
<dbReference type="CDD" id="cd20273">
    <property type="entry name" value="Complex1_LYR_unchar"/>
    <property type="match status" value="1"/>
</dbReference>
<dbReference type="AlphaFoldDB" id="A0A084Q7S4"/>
<reference evidence="3 4" key="1">
    <citation type="journal article" date="2014" name="BMC Genomics">
        <title>Comparative genome sequencing reveals chemotype-specific gene clusters in the toxigenic black mold Stachybotrys.</title>
        <authorList>
            <person name="Semeiks J."/>
            <person name="Borek D."/>
            <person name="Otwinowski Z."/>
            <person name="Grishin N.V."/>
        </authorList>
    </citation>
    <scope>NUCLEOTIDE SEQUENCE [LARGE SCALE GENOMIC DNA]</scope>
    <source>
        <strain evidence="3 4">IBT 40285</strain>
    </source>
</reference>
<feature type="domain" description="LYR motif-containing protein Cup1-like N-terminal" evidence="2">
    <location>
        <begin position="17"/>
        <end position="98"/>
    </location>
</feature>
<feature type="region of interest" description="Disordered" evidence="1">
    <location>
        <begin position="351"/>
        <end position="375"/>
    </location>
</feature>
<evidence type="ECO:0000313" key="3">
    <source>
        <dbReference type="EMBL" id="KFA60009.1"/>
    </source>
</evidence>
<feature type="region of interest" description="Disordered" evidence="1">
    <location>
        <begin position="226"/>
        <end position="251"/>
    </location>
</feature>
<organism evidence="3 4">
    <name type="scientific">Stachybotrys chlorohalonatus (strain IBT 40285)</name>
    <dbReference type="NCBI Taxonomy" id="1283841"/>
    <lineage>
        <taxon>Eukaryota</taxon>
        <taxon>Fungi</taxon>
        <taxon>Dikarya</taxon>
        <taxon>Ascomycota</taxon>
        <taxon>Pezizomycotina</taxon>
        <taxon>Sordariomycetes</taxon>
        <taxon>Hypocreomycetidae</taxon>
        <taxon>Hypocreales</taxon>
        <taxon>Stachybotryaceae</taxon>
        <taxon>Stachybotrys</taxon>
    </lineage>
</organism>
<name>A0A084Q7S4_STAC4</name>
<dbReference type="Proteomes" id="UP000028524">
    <property type="component" value="Unassembled WGS sequence"/>
</dbReference>
<keyword evidence="4" id="KW-1185">Reference proteome</keyword>
<evidence type="ECO:0000259" key="2">
    <source>
        <dbReference type="Pfam" id="PF20263"/>
    </source>
</evidence>
<evidence type="ECO:0000256" key="1">
    <source>
        <dbReference type="SAM" id="MobiDB-lite"/>
    </source>
</evidence>
<gene>
    <name evidence="3" type="ORF">S40285_08690</name>
</gene>
<dbReference type="HOGENOM" id="CLU_037437_0_0_1"/>
<accession>A0A084Q7S4</accession>
<dbReference type="InterPro" id="IPR046896">
    <property type="entry name" value="Cup1-like_N"/>
</dbReference>
<sequence length="375" mass="42835">MPAPHEPICKSLSTLQLYRHLLREITYLPPAVRPQIQRFAQRRFHKKQDNDFRAKGHVRRALTYLRTLRACNSGDKHATNSVIATAFAKKGPRRFELLKEFNASDGSTDKDKLEQVIAAARLDASGTAPEKPAKPKKFYQKWDEEKIKAYLTSQRIQIEATKLTLSWGVTIRRPDPNVDVPELNIWGKPLNQGLIENKRGKWWKRHMDKLAPPLGEGEWELLGKLSKGAQQEEPEWRTPSRRAKATPTSVEAGPPAWDWELYATKSPATFGRPTTASQLLRTGHTAPYVARKEARELSPRWYRRTYNRLWQQTAKVHRDPATLEHEFTWGKSIAKIPLPTKAQLVVFEGVPDTMSNNTKKKRKGGKDKQASTVAN</sequence>